<sequence length="367" mass="42258">MEIRDRRDELLLLVAVSGELPAGWSGYAIGSDSYAAVLVTQLKKEGDLTVRSKDGMKGYLLRVRAKRYLLEEYGEDVEPYLSGAGATSHVKSEPEKRLRLHRMSMVWVFCHRADIRIFKSDKPELFPAVHRTLLGSGKGGFAASYYGTMEWKMETDKEIKGSRACGILLASSFYVVYNTMDSLMKWAPKTERNLRNRMELRMKRSWSVELGGAIIMGNRMEMGKRLLVSDGGLKGTLFRLDDVYEFVYYVPFMAEAMVQLWLLCDVEAQSRFRSFLCKVLKYVREEGSGLEAGTDSEGKRVYFCYLFELWQIRRILGQPFHGGGRVFCFTYQAQTLRELFPKTFIIEAIRPDKVCRYLGWEKRKEGK</sequence>
<proteinExistence type="predicted"/>
<organism evidence="1 3">
    <name type="scientific">Hungatella hathewayi</name>
    <dbReference type="NCBI Taxonomy" id="154046"/>
    <lineage>
        <taxon>Bacteria</taxon>
        <taxon>Bacillati</taxon>
        <taxon>Bacillota</taxon>
        <taxon>Clostridia</taxon>
        <taxon>Lachnospirales</taxon>
        <taxon>Lachnospiraceae</taxon>
        <taxon>Hungatella</taxon>
    </lineage>
</organism>
<dbReference type="EMBL" id="QSSQ01000036">
    <property type="protein sequence ID" value="RGL97692.1"/>
    <property type="molecule type" value="Genomic_DNA"/>
</dbReference>
<gene>
    <name evidence="2" type="ORF">DXC39_25155</name>
    <name evidence="1" type="ORF">DXC39_26145</name>
</gene>
<protein>
    <submittedName>
        <fullName evidence="1">Uncharacterized protein</fullName>
    </submittedName>
</protein>
<reference evidence="1 3" key="1">
    <citation type="submission" date="2018-08" db="EMBL/GenBank/DDBJ databases">
        <title>A genome reference for cultivated species of the human gut microbiota.</title>
        <authorList>
            <person name="Zou Y."/>
            <person name="Xue W."/>
            <person name="Luo G."/>
        </authorList>
    </citation>
    <scope>NUCLEOTIDE SEQUENCE [LARGE SCALE GENOMIC DNA]</scope>
    <source>
        <strain evidence="1 3">TF05-11AC</strain>
    </source>
</reference>
<comment type="caution">
    <text evidence="1">The sequence shown here is derived from an EMBL/GenBank/DDBJ whole genome shotgun (WGS) entry which is preliminary data.</text>
</comment>
<dbReference type="Proteomes" id="UP000261257">
    <property type="component" value="Unassembled WGS sequence"/>
</dbReference>
<dbReference type="AlphaFoldDB" id="A0A3E4TWM4"/>
<dbReference type="RefSeq" id="WP_007858431.1">
    <property type="nucleotide sequence ID" value="NZ_QRQF01000011.1"/>
</dbReference>
<evidence type="ECO:0000313" key="3">
    <source>
        <dbReference type="Proteomes" id="UP000261257"/>
    </source>
</evidence>
<dbReference type="EMBL" id="QSSQ01000039">
    <property type="protein sequence ID" value="RGL96897.1"/>
    <property type="molecule type" value="Genomic_DNA"/>
</dbReference>
<evidence type="ECO:0000313" key="2">
    <source>
        <dbReference type="EMBL" id="RGL97692.1"/>
    </source>
</evidence>
<accession>A0A3E4TWM4</accession>
<evidence type="ECO:0000313" key="1">
    <source>
        <dbReference type="EMBL" id="RGL96897.1"/>
    </source>
</evidence>
<name>A0A3E4TWM4_9FIRM</name>